<evidence type="ECO:0000313" key="3">
    <source>
        <dbReference type="Proteomes" id="UP000712673"/>
    </source>
</evidence>
<reference evidence="2" key="1">
    <citation type="submission" date="2019-03" db="EMBL/GenBank/DDBJ databases">
        <title>Lake Tanganyika Metagenome-Assembled Genomes (MAGs).</title>
        <authorList>
            <person name="Tran P."/>
        </authorList>
    </citation>
    <scope>NUCLEOTIDE SEQUENCE</scope>
    <source>
        <strain evidence="2">K_DeepCast_65m_m2_066</strain>
    </source>
</reference>
<keyword evidence="1" id="KW-0472">Membrane</keyword>
<evidence type="ECO:0000256" key="1">
    <source>
        <dbReference type="SAM" id="Phobius"/>
    </source>
</evidence>
<evidence type="ECO:0000313" key="2">
    <source>
        <dbReference type="EMBL" id="MBM3225874.1"/>
    </source>
</evidence>
<name>A0A937W2R5_UNCTE</name>
<gene>
    <name evidence="2" type="ORF">FJZ47_19050</name>
</gene>
<feature type="transmembrane region" description="Helical" evidence="1">
    <location>
        <begin position="12"/>
        <end position="36"/>
    </location>
</feature>
<dbReference type="EMBL" id="VGLS01000713">
    <property type="protein sequence ID" value="MBM3225874.1"/>
    <property type="molecule type" value="Genomic_DNA"/>
</dbReference>
<protein>
    <submittedName>
        <fullName evidence="2">Uncharacterized protein</fullName>
    </submittedName>
</protein>
<proteinExistence type="predicted"/>
<dbReference type="AlphaFoldDB" id="A0A937W2R5"/>
<organism evidence="2 3">
    <name type="scientific">Tectimicrobiota bacterium</name>
    <dbReference type="NCBI Taxonomy" id="2528274"/>
    <lineage>
        <taxon>Bacteria</taxon>
        <taxon>Pseudomonadati</taxon>
        <taxon>Nitrospinota/Tectimicrobiota group</taxon>
        <taxon>Candidatus Tectimicrobiota</taxon>
    </lineage>
</organism>
<keyword evidence="1" id="KW-1133">Transmembrane helix</keyword>
<comment type="caution">
    <text evidence="2">The sequence shown here is derived from an EMBL/GenBank/DDBJ whole genome shotgun (WGS) entry which is preliminary data.</text>
</comment>
<feature type="transmembrane region" description="Helical" evidence="1">
    <location>
        <begin position="56"/>
        <end position="74"/>
    </location>
</feature>
<accession>A0A937W2R5</accession>
<dbReference type="Proteomes" id="UP000712673">
    <property type="component" value="Unassembled WGS sequence"/>
</dbReference>
<keyword evidence="1" id="KW-0812">Transmembrane</keyword>
<sequence>MLRVLLREGPAATGVFALGVLPVLSIVWYGHCWATYILPFGWAASRARDAGQPPPGAAVAAVGWVLLFCLTYGIW</sequence>